<dbReference type="AlphaFoldDB" id="A0A1K9ZCS2"/>
<dbReference type="InterPro" id="IPR029025">
    <property type="entry name" value="T3SS_substrate_exporter_C"/>
</dbReference>
<keyword evidence="5 13" id="KW-1003">Cell membrane</keyword>
<name>A0A1K9ZCS2_9GAMM</name>
<dbReference type="GO" id="GO:0005886">
    <property type="term" value="C:plasma membrane"/>
    <property type="evidence" value="ECO:0007669"/>
    <property type="project" value="UniProtKB-SubCell"/>
</dbReference>
<organism evidence="15 16">
    <name type="scientific">Moritella viscosa</name>
    <dbReference type="NCBI Taxonomy" id="80854"/>
    <lineage>
        <taxon>Bacteria</taxon>
        <taxon>Pseudomonadati</taxon>
        <taxon>Pseudomonadota</taxon>
        <taxon>Gammaproteobacteria</taxon>
        <taxon>Alteromonadales</taxon>
        <taxon>Moritellaceae</taxon>
        <taxon>Moritella</taxon>
    </lineage>
</organism>
<evidence type="ECO:0000256" key="4">
    <source>
        <dbReference type="ARBA" id="ARBA00022448"/>
    </source>
</evidence>
<accession>A0A1K9ZCS2</accession>
<feature type="transmembrane region" description="Helical" evidence="13">
    <location>
        <begin position="89"/>
        <end position="121"/>
    </location>
</feature>
<keyword evidence="15" id="KW-0966">Cell projection</keyword>
<sequence length="376" mass="42058">MAEKDGQEQTEDATEKKLTQAREKGQVVRSKELATTLVLTASGAAFLAFGDALARALVTNMTRLFQLKREEVFSPDALLEIVSVSVKPLFWPLFGIMIVGFFAGIIGNILMGGMVFSGESIRPKASKMSPKAGLKRMMGPQAMVELIKSIAKVAVVVTIALLVLKVQFLQIMEFSLQPLHISIIQSLNFLTDIFIWLCASLIIIVAIDVPYQYWKHAKELRMTKQEVKDEMKDVNGNPQLKSKIRQMQMEVSQRRMMGDVPDADVIITNPTHYSVALKYEKTGNAAPKVVAKGVDQVAFRIREMAKEHKVPILESAALTRAIYHTTEIDDPIPEGLFTAVAQILAYVYQLEQFKQRKGNRPKPLPKIIDIPDDLKY</sequence>
<evidence type="ECO:0000256" key="12">
    <source>
        <dbReference type="ARBA" id="ARBA00025078"/>
    </source>
</evidence>
<dbReference type="NCBIfam" id="TIGR00328">
    <property type="entry name" value="flhB"/>
    <property type="match status" value="1"/>
</dbReference>
<dbReference type="FunFam" id="3.40.1690.10:FF:000001">
    <property type="entry name" value="Flagellar biosynthetic protein FlhB"/>
    <property type="match status" value="1"/>
</dbReference>
<dbReference type="Proteomes" id="UP000183794">
    <property type="component" value="Unassembled WGS sequence"/>
</dbReference>
<reference evidence="15 16" key="1">
    <citation type="submission" date="2016-11" db="EMBL/GenBank/DDBJ databases">
        <authorList>
            <person name="Jaros S."/>
            <person name="Januszkiewicz K."/>
            <person name="Wedrychowicz H."/>
        </authorList>
    </citation>
    <scope>NUCLEOTIDE SEQUENCE [LARGE SCALE GENOMIC DNA]</scope>
    <source>
        <strain evidence="15">NVI 5450</strain>
    </source>
</reference>
<evidence type="ECO:0000256" key="10">
    <source>
        <dbReference type="ARBA" id="ARBA00023136"/>
    </source>
</evidence>
<dbReference type="EMBL" id="FPLD01000050">
    <property type="protein sequence ID" value="SGY94422.1"/>
    <property type="molecule type" value="Genomic_DNA"/>
</dbReference>
<dbReference type="PRINTS" id="PR00950">
    <property type="entry name" value="TYPE3IMSPROT"/>
</dbReference>
<evidence type="ECO:0000256" key="14">
    <source>
        <dbReference type="SAM" id="MobiDB-lite"/>
    </source>
</evidence>
<evidence type="ECO:0000256" key="8">
    <source>
        <dbReference type="ARBA" id="ARBA00022927"/>
    </source>
</evidence>
<keyword evidence="10 13" id="KW-0472">Membrane</keyword>
<keyword evidence="7 13" id="KW-1005">Bacterial flagellum biogenesis</keyword>
<dbReference type="InterPro" id="IPR006136">
    <property type="entry name" value="FlhB"/>
</dbReference>
<protein>
    <recommendedName>
        <fullName evidence="3 13">Flagellar biosynthetic protein FlhB</fullName>
    </recommendedName>
</protein>
<evidence type="ECO:0000313" key="16">
    <source>
        <dbReference type="Proteomes" id="UP000183794"/>
    </source>
</evidence>
<evidence type="ECO:0000256" key="13">
    <source>
        <dbReference type="RuleBase" id="RU364091"/>
    </source>
</evidence>
<evidence type="ECO:0000256" key="7">
    <source>
        <dbReference type="ARBA" id="ARBA00022795"/>
    </source>
</evidence>
<feature type="transmembrane region" description="Helical" evidence="13">
    <location>
        <begin position="193"/>
        <end position="214"/>
    </location>
</feature>
<comment type="similarity">
    <text evidence="2 13">Belongs to the type III secretion exporter family.</text>
</comment>
<keyword evidence="4 13" id="KW-0813">Transport</keyword>
<comment type="subcellular location">
    <subcellularLocation>
        <location evidence="1">Cell membrane</location>
        <topology evidence="1">Multi-pass membrane protein</topology>
    </subcellularLocation>
</comment>
<dbReference type="RefSeq" id="WP_075497177.1">
    <property type="nucleotide sequence ID" value="NZ_CAWRBC010000153.1"/>
</dbReference>
<evidence type="ECO:0000256" key="3">
    <source>
        <dbReference type="ARBA" id="ARBA00021622"/>
    </source>
</evidence>
<gene>
    <name evidence="13" type="primary">flhB</name>
    <name evidence="15" type="ORF">NVI5450_1590</name>
</gene>
<dbReference type="GO" id="GO:0009306">
    <property type="term" value="P:protein secretion"/>
    <property type="evidence" value="ECO:0007669"/>
    <property type="project" value="InterPro"/>
</dbReference>
<dbReference type="OrthoDB" id="9807950at2"/>
<evidence type="ECO:0000256" key="2">
    <source>
        <dbReference type="ARBA" id="ARBA00010690"/>
    </source>
</evidence>
<evidence type="ECO:0000256" key="11">
    <source>
        <dbReference type="ARBA" id="ARBA00023225"/>
    </source>
</evidence>
<evidence type="ECO:0000256" key="9">
    <source>
        <dbReference type="ARBA" id="ARBA00022989"/>
    </source>
</evidence>
<dbReference type="PANTHER" id="PTHR30531:SF12">
    <property type="entry name" value="FLAGELLAR BIOSYNTHETIC PROTEIN FLHB"/>
    <property type="match status" value="1"/>
</dbReference>
<keyword evidence="15" id="KW-0969">Cilium</keyword>
<feature type="transmembrane region" description="Helical" evidence="13">
    <location>
        <begin position="33"/>
        <end position="58"/>
    </location>
</feature>
<dbReference type="PANTHER" id="PTHR30531">
    <property type="entry name" value="FLAGELLAR BIOSYNTHETIC PROTEIN FLHB"/>
    <property type="match status" value="1"/>
</dbReference>
<evidence type="ECO:0000256" key="5">
    <source>
        <dbReference type="ARBA" id="ARBA00022475"/>
    </source>
</evidence>
<dbReference type="Gene3D" id="6.10.250.2080">
    <property type="match status" value="1"/>
</dbReference>
<dbReference type="Gene3D" id="3.40.1690.10">
    <property type="entry name" value="secretion proteins EscU"/>
    <property type="match status" value="1"/>
</dbReference>
<keyword evidence="9 13" id="KW-1133">Transmembrane helix</keyword>
<evidence type="ECO:0000256" key="6">
    <source>
        <dbReference type="ARBA" id="ARBA00022692"/>
    </source>
</evidence>
<proteinExistence type="inferred from homology"/>
<feature type="transmembrane region" description="Helical" evidence="13">
    <location>
        <begin position="142"/>
        <end position="164"/>
    </location>
</feature>
<keyword evidence="8 13" id="KW-0653">Protein transport</keyword>
<comment type="function">
    <text evidence="12 13">Required for formation of the rod structure in the basal body of the flagellar apparatus. Together with FliI and FliH, may constitute the export apparatus of flagellin.</text>
</comment>
<dbReference type="SUPFAM" id="SSF160544">
    <property type="entry name" value="EscU C-terminal domain-like"/>
    <property type="match status" value="1"/>
</dbReference>
<dbReference type="GO" id="GO:0044780">
    <property type="term" value="P:bacterial-type flagellum assembly"/>
    <property type="evidence" value="ECO:0007669"/>
    <property type="project" value="InterPro"/>
</dbReference>
<dbReference type="Pfam" id="PF01312">
    <property type="entry name" value="Bac_export_2"/>
    <property type="match status" value="1"/>
</dbReference>
<keyword evidence="15" id="KW-0282">Flagellum</keyword>
<keyword evidence="6 13" id="KW-0812">Transmembrane</keyword>
<dbReference type="InterPro" id="IPR006135">
    <property type="entry name" value="T3SS_substrate_exporter"/>
</dbReference>
<evidence type="ECO:0000313" key="15">
    <source>
        <dbReference type="EMBL" id="SGY94422.1"/>
    </source>
</evidence>
<feature type="region of interest" description="Disordered" evidence="14">
    <location>
        <begin position="1"/>
        <end position="23"/>
    </location>
</feature>
<evidence type="ECO:0000256" key="1">
    <source>
        <dbReference type="ARBA" id="ARBA00004651"/>
    </source>
</evidence>
<keyword evidence="11 13" id="KW-1006">Bacterial flagellum protein export</keyword>